<organism evidence="2 3">
    <name type="scientific">Hemibagrus guttatus</name>
    <dbReference type="NCBI Taxonomy" id="175788"/>
    <lineage>
        <taxon>Eukaryota</taxon>
        <taxon>Metazoa</taxon>
        <taxon>Chordata</taxon>
        <taxon>Craniata</taxon>
        <taxon>Vertebrata</taxon>
        <taxon>Euteleostomi</taxon>
        <taxon>Actinopterygii</taxon>
        <taxon>Neopterygii</taxon>
        <taxon>Teleostei</taxon>
        <taxon>Ostariophysi</taxon>
        <taxon>Siluriformes</taxon>
        <taxon>Bagridae</taxon>
        <taxon>Hemibagrus</taxon>
    </lineage>
</organism>
<dbReference type="GO" id="GO:0008168">
    <property type="term" value="F:methyltransferase activity"/>
    <property type="evidence" value="ECO:0007669"/>
    <property type="project" value="InterPro"/>
</dbReference>
<protein>
    <recommendedName>
        <fullName evidence="1">Alkylated DNA repair protein AlkB homologue 8 N-terminal domain-containing protein</fullName>
    </recommendedName>
</protein>
<dbReference type="EMBL" id="JAUCMX010000007">
    <property type="protein sequence ID" value="KAK3539436.1"/>
    <property type="molecule type" value="Genomic_DNA"/>
</dbReference>
<comment type="caution">
    <text evidence="2">The sequence shown here is derived from an EMBL/GenBank/DDBJ whole genome shotgun (WGS) entry which is preliminary data.</text>
</comment>
<dbReference type="Pfam" id="PF09004">
    <property type="entry name" value="ALKBH8_N"/>
    <property type="match status" value="1"/>
</dbReference>
<dbReference type="InterPro" id="IPR015095">
    <property type="entry name" value="AlkB_hom8_N"/>
</dbReference>
<reference evidence="2" key="1">
    <citation type="submission" date="2023-06" db="EMBL/GenBank/DDBJ databases">
        <title>Male Hemibagrus guttatus genome.</title>
        <authorList>
            <person name="Bian C."/>
        </authorList>
    </citation>
    <scope>NUCLEOTIDE SEQUENCE</scope>
    <source>
        <strain evidence="2">Male_cb2023</strain>
        <tissue evidence="2">Muscle</tissue>
    </source>
</reference>
<dbReference type="AlphaFoldDB" id="A0AAE0R1Z7"/>
<accession>A0AAE0R1Z7</accession>
<proteinExistence type="predicted"/>
<feature type="domain" description="Alkylated DNA repair protein AlkB homologue 8 N-terminal" evidence="1">
    <location>
        <begin position="78"/>
        <end position="108"/>
    </location>
</feature>
<evidence type="ECO:0000259" key="1">
    <source>
        <dbReference type="Pfam" id="PF09004"/>
    </source>
</evidence>
<name>A0AAE0R1Z7_9TELE</name>
<sequence length="139" mass="15449">MSLITNNNEVHYRSEVNRLAQWCTDNNLFLKVGKTKVIVTDFRRGPPQYPPLTINGATVERVNNTKFLGVHISEDLSWMTNTTSLAKKAQSRLYFLRKLRKALVPPPLSTGGPLRALSPAASLCGTEAALPPVERLYNA</sequence>
<evidence type="ECO:0000313" key="3">
    <source>
        <dbReference type="Proteomes" id="UP001274896"/>
    </source>
</evidence>
<keyword evidence="3" id="KW-1185">Reference proteome</keyword>
<evidence type="ECO:0000313" key="2">
    <source>
        <dbReference type="EMBL" id="KAK3539436.1"/>
    </source>
</evidence>
<dbReference type="GO" id="GO:0016706">
    <property type="term" value="F:2-oxoglutarate-dependent dioxygenase activity"/>
    <property type="evidence" value="ECO:0007669"/>
    <property type="project" value="InterPro"/>
</dbReference>
<dbReference type="Proteomes" id="UP001274896">
    <property type="component" value="Unassembled WGS sequence"/>
</dbReference>
<gene>
    <name evidence="2" type="ORF">QTP70_007783</name>
</gene>